<dbReference type="PANTHER" id="PTHR48125">
    <property type="entry name" value="LP07818P1"/>
    <property type="match status" value="1"/>
</dbReference>
<feature type="compositionally biased region" description="Basic residues" evidence="1">
    <location>
        <begin position="450"/>
        <end position="464"/>
    </location>
</feature>
<comment type="caution">
    <text evidence="2">The sequence shown here is derived from an EMBL/GenBank/DDBJ whole genome shotgun (WGS) entry which is preliminary data.</text>
</comment>
<sequence length="1014" mass="111369">METRRKERLAYVGISLDNVLPSKESDEYRNKQRHQDREKESSKEEQESDDEDDDESGSDESGSDSETSSSSDSDSEPVYQLRERRQAHSYRFNDYDELINSAIQDELDAVKGAGNQGRGKDIATIVNVEKEEAEALRLKNETEAVLVKTDDVAESNVNVAPSDSTVESANAPVAPEPLPPVVPVDYESKPTENDSDNEIIRPVRKIIGKKKHRKLNSLDVSSEDDAESDEDFKGSSTSDSEEDFDDEEEYSGSDSSDDTRRGKRRKDFGPIRRSTRARISRYDRDFINDDTESEETEAPRRKKTRSLWDESESEESDRSWGKRKRKAAKAKRRRPSTGKVKKSKKKKKKRSGDDSDPEVFRKRPNIKFGGLNEDEEVGRRTRGKKINYLEALGTDSEEEMRRKPPRIEESEEEYNVHEDEEFQKHLENDKDSDESGVENVLQDIAAMPKVKPRGRGKAGLKIPRRPKDAPPPEFPPMIPDLSQPLTNPPPSMMDPSVLQPLGPSSQLPTQPQLLGAPLVQDSELLDIDDELDPIEQINKNVEQMNEQEMEKMMEEEDYANKQLQLIALQIEKEKKRKEREAKRLEQQLMEQKEQKIPKKRGRKPKNQMLNTNADIMPSTPFGTNETASVLINSVMTNNAELSEPPGVSLPMFSEIAPVLNADGTPKKRRGRGKGKKTLAAEAAALAAAAAANKDGLEMDLGPEGPASSGSNTVSPAPDSPLHGSKLGIAAPPQPFSQSQPTPSVITRMLQSQPGQGGFPVGGAKYFGAAPGDPSLGPPPVSGAYHPGAGGPRGPMPGPFQQPPPGMPHYPVVRSGPTPPHRLHSPGPPGLPPMYHSHRSMDPSPSGGGPISVSTANRDRHSPAIVSPASSSPLSKGDPTPPPPPYTTRPQVGHFPPGTVSSAPSLTAAGPRHVAMVPPHLQQHRPSNMSPYHPGVPPNYHYGSYPPPPPLNTDEGQPPPVYPNPPYSEPYPNEGGPPVQPSDSTSTKPFDEETGGEFVGLVSYFSSQREDDLDT</sequence>
<feature type="compositionally biased region" description="Pro residues" evidence="1">
    <location>
        <begin position="944"/>
        <end position="968"/>
    </location>
</feature>
<dbReference type="Proteomes" id="UP000801492">
    <property type="component" value="Unassembled WGS sequence"/>
</dbReference>
<feature type="compositionally biased region" description="Polar residues" evidence="1">
    <location>
        <begin position="155"/>
        <end position="168"/>
    </location>
</feature>
<dbReference type="OrthoDB" id="10055895at2759"/>
<feature type="region of interest" description="Disordered" evidence="1">
    <location>
        <begin position="694"/>
        <end position="996"/>
    </location>
</feature>
<feature type="compositionally biased region" description="Basic residues" evidence="1">
    <location>
        <begin position="202"/>
        <end position="215"/>
    </location>
</feature>
<feature type="region of interest" description="Disordered" evidence="1">
    <location>
        <begin position="589"/>
        <end position="621"/>
    </location>
</feature>
<keyword evidence="3" id="KW-1185">Reference proteome</keyword>
<accession>A0A8K0GD20</accession>
<dbReference type="AlphaFoldDB" id="A0A8K0GD20"/>
<evidence type="ECO:0000256" key="1">
    <source>
        <dbReference type="SAM" id="MobiDB-lite"/>
    </source>
</evidence>
<feature type="compositionally biased region" description="Acidic residues" evidence="1">
    <location>
        <begin position="221"/>
        <end position="230"/>
    </location>
</feature>
<feature type="compositionally biased region" description="Pro residues" evidence="1">
    <location>
        <begin position="793"/>
        <end position="807"/>
    </location>
</feature>
<feature type="compositionally biased region" description="Basic residues" evidence="1">
    <location>
        <begin position="666"/>
        <end position="676"/>
    </location>
</feature>
<feature type="compositionally biased region" description="Basic and acidic residues" evidence="1">
    <location>
        <begin position="81"/>
        <end position="92"/>
    </location>
</feature>
<organism evidence="2 3">
    <name type="scientific">Ignelater luminosus</name>
    <name type="common">Cucubano</name>
    <name type="synonym">Pyrophorus luminosus</name>
    <dbReference type="NCBI Taxonomy" id="2038154"/>
    <lineage>
        <taxon>Eukaryota</taxon>
        <taxon>Metazoa</taxon>
        <taxon>Ecdysozoa</taxon>
        <taxon>Arthropoda</taxon>
        <taxon>Hexapoda</taxon>
        <taxon>Insecta</taxon>
        <taxon>Pterygota</taxon>
        <taxon>Neoptera</taxon>
        <taxon>Endopterygota</taxon>
        <taxon>Coleoptera</taxon>
        <taxon>Polyphaga</taxon>
        <taxon>Elateriformia</taxon>
        <taxon>Elateroidea</taxon>
        <taxon>Elateridae</taxon>
        <taxon>Agrypninae</taxon>
        <taxon>Pyrophorini</taxon>
        <taxon>Ignelater</taxon>
    </lineage>
</organism>
<dbReference type="PANTHER" id="PTHR48125:SF12">
    <property type="entry name" value="AT HOOK TRANSCRIPTION FACTOR FAMILY-RELATED"/>
    <property type="match status" value="1"/>
</dbReference>
<evidence type="ECO:0000313" key="2">
    <source>
        <dbReference type="EMBL" id="KAF2894526.1"/>
    </source>
</evidence>
<protein>
    <submittedName>
        <fullName evidence="2">Uncharacterized protein</fullName>
    </submittedName>
</protein>
<feature type="compositionally biased region" description="Acidic residues" evidence="1">
    <location>
        <begin position="46"/>
        <end position="63"/>
    </location>
</feature>
<feature type="compositionally biased region" description="Basic and acidic residues" evidence="1">
    <location>
        <begin position="23"/>
        <end position="45"/>
    </location>
</feature>
<evidence type="ECO:0000313" key="3">
    <source>
        <dbReference type="Proteomes" id="UP000801492"/>
    </source>
</evidence>
<gene>
    <name evidence="2" type="ORF">ILUMI_11654</name>
</gene>
<feature type="compositionally biased region" description="Acidic residues" evidence="1">
    <location>
        <begin position="239"/>
        <end position="251"/>
    </location>
</feature>
<feature type="compositionally biased region" description="Low complexity" evidence="1">
    <location>
        <begin position="862"/>
        <end position="874"/>
    </location>
</feature>
<proteinExistence type="predicted"/>
<feature type="compositionally biased region" description="Basic and acidic residues" evidence="1">
    <location>
        <begin position="399"/>
        <end position="429"/>
    </location>
</feature>
<feature type="compositionally biased region" description="Polar residues" evidence="1">
    <location>
        <begin position="502"/>
        <end position="511"/>
    </location>
</feature>
<dbReference type="EMBL" id="VTPC01006943">
    <property type="protein sequence ID" value="KAF2894526.1"/>
    <property type="molecule type" value="Genomic_DNA"/>
</dbReference>
<feature type="region of interest" description="Disordered" evidence="1">
    <location>
        <begin position="153"/>
        <end position="511"/>
    </location>
</feature>
<reference evidence="2" key="1">
    <citation type="submission" date="2019-08" db="EMBL/GenBank/DDBJ databases">
        <title>The genome of the North American firefly Photinus pyralis.</title>
        <authorList>
            <consortium name="Photinus pyralis genome working group"/>
            <person name="Fallon T.R."/>
            <person name="Sander Lower S.E."/>
            <person name="Weng J.-K."/>
        </authorList>
    </citation>
    <scope>NUCLEOTIDE SEQUENCE</scope>
    <source>
        <strain evidence="2">TRF0915ILg1</strain>
        <tissue evidence="2">Whole body</tissue>
    </source>
</reference>
<name>A0A8K0GD20_IGNLU</name>
<feature type="region of interest" description="Disordered" evidence="1">
    <location>
        <begin position="658"/>
        <end position="679"/>
    </location>
</feature>
<feature type="region of interest" description="Disordered" evidence="1">
    <location>
        <begin position="1"/>
        <end position="92"/>
    </location>
</feature>
<feature type="compositionally biased region" description="Basic residues" evidence="1">
    <location>
        <begin position="321"/>
        <end position="350"/>
    </location>
</feature>